<evidence type="ECO:0000313" key="4">
    <source>
        <dbReference type="EMBL" id="MEU3712986.1"/>
    </source>
</evidence>
<evidence type="ECO:0000256" key="1">
    <source>
        <dbReference type="ARBA" id="ARBA00022448"/>
    </source>
</evidence>
<evidence type="ECO:0000313" key="5">
    <source>
        <dbReference type="Proteomes" id="UP001550853"/>
    </source>
</evidence>
<feature type="signal peptide" evidence="3">
    <location>
        <begin position="1"/>
        <end position="31"/>
    </location>
</feature>
<dbReference type="PANTHER" id="PTHR30532">
    <property type="entry name" value="IRON III DICITRATE-BINDING PERIPLASMIC PROTEIN"/>
    <property type="match status" value="1"/>
</dbReference>
<gene>
    <name evidence="4" type="ORF">AB0E61_23190</name>
</gene>
<dbReference type="PANTHER" id="PTHR30532:SF1">
    <property type="entry name" value="IRON(3+)-HYDROXAMATE-BINDING PROTEIN FHUD"/>
    <property type="match status" value="1"/>
</dbReference>
<dbReference type="EMBL" id="JBEZVI010000021">
    <property type="protein sequence ID" value="MEU3712986.1"/>
    <property type="molecule type" value="Genomic_DNA"/>
</dbReference>
<dbReference type="InterPro" id="IPR051313">
    <property type="entry name" value="Bact_iron-sidero_bind"/>
</dbReference>
<evidence type="ECO:0000256" key="2">
    <source>
        <dbReference type="ARBA" id="ARBA00022729"/>
    </source>
</evidence>
<feature type="chain" id="PRO_5047301300" description="Lipoprotein" evidence="3">
    <location>
        <begin position="32"/>
        <end position="220"/>
    </location>
</feature>
<evidence type="ECO:0008006" key="6">
    <source>
        <dbReference type="Google" id="ProtNLM"/>
    </source>
</evidence>
<comment type="caution">
    <text evidence="4">The sequence shown here is derived from an EMBL/GenBank/DDBJ whole genome shotgun (WGS) entry which is preliminary data.</text>
</comment>
<keyword evidence="2 3" id="KW-0732">Signal</keyword>
<dbReference type="Gene3D" id="3.40.50.1980">
    <property type="entry name" value="Nitrogenase molybdenum iron protein domain"/>
    <property type="match status" value="2"/>
</dbReference>
<keyword evidence="1" id="KW-0813">Transport</keyword>
<proteinExistence type="predicted"/>
<dbReference type="SUPFAM" id="SSF53807">
    <property type="entry name" value="Helical backbone' metal receptor"/>
    <property type="match status" value="1"/>
</dbReference>
<protein>
    <recommendedName>
        <fullName evidence="6">Lipoprotein</fullName>
    </recommendedName>
</protein>
<accession>A0ABV2Z4S2</accession>
<dbReference type="Proteomes" id="UP001550853">
    <property type="component" value="Unassembled WGS sequence"/>
</dbReference>
<dbReference type="RefSeq" id="WP_030279913.1">
    <property type="nucleotide sequence ID" value="NZ_JBEZVI010000021.1"/>
</dbReference>
<keyword evidence="5" id="KW-1185">Reference proteome</keyword>
<evidence type="ECO:0000256" key="3">
    <source>
        <dbReference type="SAM" id="SignalP"/>
    </source>
</evidence>
<organism evidence="4 5">
    <name type="scientific">Streptomyces catenulae</name>
    <dbReference type="NCBI Taxonomy" id="66875"/>
    <lineage>
        <taxon>Bacteria</taxon>
        <taxon>Bacillati</taxon>
        <taxon>Actinomycetota</taxon>
        <taxon>Actinomycetes</taxon>
        <taxon>Kitasatosporales</taxon>
        <taxon>Streptomycetaceae</taxon>
        <taxon>Streptomyces</taxon>
    </lineage>
</organism>
<reference evidence="4 5" key="1">
    <citation type="submission" date="2024-06" db="EMBL/GenBank/DDBJ databases">
        <title>The Natural Products Discovery Center: Release of the First 8490 Sequenced Strains for Exploring Actinobacteria Biosynthetic Diversity.</title>
        <authorList>
            <person name="Kalkreuter E."/>
            <person name="Kautsar S.A."/>
            <person name="Yang D."/>
            <person name="Bader C.D."/>
            <person name="Teijaro C.N."/>
            <person name="Fluegel L."/>
            <person name="Davis C.M."/>
            <person name="Simpson J.R."/>
            <person name="Lauterbach L."/>
            <person name="Steele A.D."/>
            <person name="Gui C."/>
            <person name="Meng S."/>
            <person name="Li G."/>
            <person name="Viehrig K."/>
            <person name="Ye F."/>
            <person name="Su P."/>
            <person name="Kiefer A.F."/>
            <person name="Nichols A."/>
            <person name="Cepeda A.J."/>
            <person name="Yan W."/>
            <person name="Fan B."/>
            <person name="Jiang Y."/>
            <person name="Adhikari A."/>
            <person name="Zheng C.-J."/>
            <person name="Schuster L."/>
            <person name="Cowan T.M."/>
            <person name="Smanski M.J."/>
            <person name="Chevrette M.G."/>
            <person name="De Carvalho L.P.S."/>
            <person name="Shen B."/>
        </authorList>
    </citation>
    <scope>NUCLEOTIDE SEQUENCE [LARGE SCALE GENOMIC DNA]</scope>
    <source>
        <strain evidence="4 5">NPDC033039</strain>
    </source>
</reference>
<dbReference type="PROSITE" id="PS51257">
    <property type="entry name" value="PROKAR_LIPOPROTEIN"/>
    <property type="match status" value="1"/>
</dbReference>
<sequence length="220" mass="22897">MGIRSVPRGRRRFTAALLATVLGAASLTACGGGSGGAGAKDTAGGAFPRTIRTAMAEVTVPSKPKRVVVPDTGELDDVTLLGVDPVGAVSPHMRTEGGFPTYLKPEIGGVTDAGPLPEPGLEKKADAAMASYRERAHHLGEAIRRKNHGTLVLVTVADVPEKTRREDVTSNPVRKSLPAVKHGKVFEVPDETWMSGIGIQAAEHMFADVAKAAGVPLPAK</sequence>
<name>A0ABV2Z4S2_9ACTN</name>